<dbReference type="PANTHER" id="PTHR35567">
    <property type="entry name" value="MALATE DEHYDROGENASE (AFU_ORTHOLOGUE AFUA_2G13800)"/>
    <property type="match status" value="1"/>
</dbReference>
<evidence type="ECO:0000313" key="3">
    <source>
        <dbReference type="Proteomes" id="UP000319663"/>
    </source>
</evidence>
<comment type="caution">
    <text evidence="2">The sequence shown here is derived from an EMBL/GenBank/DDBJ whole genome shotgun (WGS) entry which is preliminary data.</text>
</comment>
<protein>
    <recommendedName>
        <fullName evidence="4">Malate dehydrogenase</fullName>
    </recommendedName>
</protein>
<sequence>MLSVTVLLVVSLTASSFAAPTRGVLNDAYNYSEDLAQYFSRVSRHIDTANGNRNRKPICGVSNISLPSSTLPIPTNLKIRYVAVGRGTQNYTCSSSSPDVAPVAAGAIANLYDVTCIAANYPDLMPILPKVAYSIPLPGDEFSPLPPANTGLIGHHFFRDATTPVFNLDTTSSQQYGIAITKKVGSFGAPSNSLQGANGAVPWLYLTTINGTIGDYRSVYRVETAGGQPPKTCENLPSDFTVQYAANYYFYGK</sequence>
<dbReference type="EMBL" id="VIFY01000004">
    <property type="protein sequence ID" value="TQB77026.1"/>
    <property type="molecule type" value="Genomic_DNA"/>
</dbReference>
<dbReference type="AlphaFoldDB" id="A0A507R5K4"/>
<dbReference type="InterPro" id="IPR021706">
    <property type="entry name" value="DUF2990"/>
</dbReference>
<evidence type="ECO:0000313" key="2">
    <source>
        <dbReference type="EMBL" id="TQB77026.1"/>
    </source>
</evidence>
<dbReference type="Pfam" id="PF11693">
    <property type="entry name" value="DUF2990"/>
    <property type="match status" value="1"/>
</dbReference>
<feature type="signal peptide" evidence="1">
    <location>
        <begin position="1"/>
        <end position="18"/>
    </location>
</feature>
<dbReference type="STRING" id="5098.A0A507R5K4"/>
<dbReference type="PANTHER" id="PTHR35567:SF1">
    <property type="entry name" value="CONSERVED FUNGAL PROTEIN (AFU_ORTHOLOGUE AFUA_1G14230)"/>
    <property type="match status" value="1"/>
</dbReference>
<proteinExistence type="predicted"/>
<keyword evidence="3" id="KW-1185">Reference proteome</keyword>
<evidence type="ECO:0008006" key="4">
    <source>
        <dbReference type="Google" id="ProtNLM"/>
    </source>
</evidence>
<organism evidence="2 3">
    <name type="scientific">Monascus purpureus</name>
    <name type="common">Red mold</name>
    <name type="synonym">Monascus anka</name>
    <dbReference type="NCBI Taxonomy" id="5098"/>
    <lineage>
        <taxon>Eukaryota</taxon>
        <taxon>Fungi</taxon>
        <taxon>Dikarya</taxon>
        <taxon>Ascomycota</taxon>
        <taxon>Pezizomycotina</taxon>
        <taxon>Eurotiomycetes</taxon>
        <taxon>Eurotiomycetidae</taxon>
        <taxon>Eurotiales</taxon>
        <taxon>Aspergillaceae</taxon>
        <taxon>Monascus</taxon>
    </lineage>
</organism>
<feature type="chain" id="PRO_5021264591" description="Malate dehydrogenase" evidence="1">
    <location>
        <begin position="19"/>
        <end position="253"/>
    </location>
</feature>
<dbReference type="Proteomes" id="UP000319663">
    <property type="component" value="Unassembled WGS sequence"/>
</dbReference>
<gene>
    <name evidence="2" type="ORF">MPDQ_005509</name>
</gene>
<reference evidence="2 3" key="1">
    <citation type="submission" date="2019-06" db="EMBL/GenBank/DDBJ databases">
        <title>Wine fermentation using esterase from Monascus purpureus.</title>
        <authorList>
            <person name="Geng C."/>
            <person name="Zhang Y."/>
        </authorList>
    </citation>
    <scope>NUCLEOTIDE SEQUENCE [LARGE SCALE GENOMIC DNA]</scope>
    <source>
        <strain evidence="2">HQ1</strain>
    </source>
</reference>
<evidence type="ECO:0000256" key="1">
    <source>
        <dbReference type="SAM" id="SignalP"/>
    </source>
</evidence>
<name>A0A507R5K4_MONPU</name>
<accession>A0A507R5K4</accession>
<dbReference type="InterPro" id="IPR021851">
    <property type="entry name" value="DUF3455"/>
</dbReference>
<dbReference type="Pfam" id="PF11937">
    <property type="entry name" value="DUF3455"/>
    <property type="match status" value="1"/>
</dbReference>
<keyword evidence="1" id="KW-0732">Signal</keyword>